<evidence type="ECO:0000256" key="1">
    <source>
        <dbReference type="ARBA" id="ARBA00022679"/>
    </source>
</evidence>
<dbReference type="Gene3D" id="3.40.50.10540">
    <property type="entry name" value="Crotonobetainyl-coa:carnitine coa-transferase, domain 1"/>
    <property type="match status" value="1"/>
</dbReference>
<dbReference type="EMBL" id="CP058554">
    <property type="protein sequence ID" value="QMV75051.1"/>
    <property type="molecule type" value="Genomic_DNA"/>
</dbReference>
<dbReference type="Gene3D" id="3.30.1540.10">
    <property type="entry name" value="formyl-coa transferase, domain 3"/>
    <property type="match status" value="1"/>
</dbReference>
<dbReference type="PANTHER" id="PTHR48207:SF4">
    <property type="entry name" value="BLL6097 PROTEIN"/>
    <property type="match status" value="1"/>
</dbReference>
<dbReference type="GO" id="GO:0008410">
    <property type="term" value="F:CoA-transferase activity"/>
    <property type="evidence" value="ECO:0007669"/>
    <property type="project" value="TreeGrafter"/>
</dbReference>
<dbReference type="SUPFAM" id="SSF89796">
    <property type="entry name" value="CoA-transferase family III (CaiB/BaiF)"/>
    <property type="match status" value="1"/>
</dbReference>
<evidence type="ECO:0000313" key="2">
    <source>
        <dbReference type="EMBL" id="QMV75051.1"/>
    </source>
</evidence>
<dbReference type="KEGG" id="cpis:HS961_20620"/>
<reference evidence="2 3" key="1">
    <citation type="journal article" date="2020" name="G3 (Bethesda)">
        <title>CeMbio - The Caenorhabditis elegans Microbiome Resource.</title>
        <authorList>
            <person name="Dirksen P."/>
            <person name="Assie A."/>
            <person name="Zimmermann J."/>
            <person name="Zhang F."/>
            <person name="Tietje A.M."/>
            <person name="Marsh S.A."/>
            <person name="Felix M.A."/>
            <person name="Shapira M."/>
            <person name="Kaleta C."/>
            <person name="Schulenburg H."/>
            <person name="Samuel B."/>
        </authorList>
    </citation>
    <scope>NUCLEOTIDE SEQUENCE [LARGE SCALE GENOMIC DNA]</scope>
    <source>
        <strain evidence="2 3">BIGb0172</strain>
    </source>
</reference>
<organism evidence="2 3">
    <name type="scientific">Comamonas piscis</name>
    <dbReference type="NCBI Taxonomy" id="1562974"/>
    <lineage>
        <taxon>Bacteria</taxon>
        <taxon>Pseudomonadati</taxon>
        <taxon>Pseudomonadota</taxon>
        <taxon>Betaproteobacteria</taxon>
        <taxon>Burkholderiales</taxon>
        <taxon>Comamonadaceae</taxon>
        <taxon>Comamonas</taxon>
    </lineage>
</organism>
<dbReference type="InterPro" id="IPR003673">
    <property type="entry name" value="CoA-Trfase_fam_III"/>
</dbReference>
<dbReference type="InterPro" id="IPR023606">
    <property type="entry name" value="CoA-Trfase_III_dom_1_sf"/>
</dbReference>
<dbReference type="InterPro" id="IPR044855">
    <property type="entry name" value="CoA-Trfase_III_dom3_sf"/>
</dbReference>
<evidence type="ECO:0000313" key="3">
    <source>
        <dbReference type="Proteomes" id="UP000515240"/>
    </source>
</evidence>
<name>A0A7G5EM26_9BURK</name>
<dbReference type="PANTHER" id="PTHR48207">
    <property type="entry name" value="SUCCINATE--HYDROXYMETHYLGLUTARATE COA-TRANSFERASE"/>
    <property type="match status" value="1"/>
</dbReference>
<dbReference type="Proteomes" id="UP000515240">
    <property type="component" value="Chromosome"/>
</dbReference>
<dbReference type="RefSeq" id="WP_182325231.1">
    <property type="nucleotide sequence ID" value="NZ_CP058554.1"/>
</dbReference>
<protein>
    <submittedName>
        <fullName evidence="2">CoA transferase</fullName>
    </submittedName>
</protein>
<keyword evidence="3" id="KW-1185">Reference proteome</keyword>
<dbReference type="InterPro" id="IPR050483">
    <property type="entry name" value="CoA-transferase_III_domain"/>
</dbReference>
<gene>
    <name evidence="2" type="ORF">HS961_20620</name>
</gene>
<keyword evidence="1 2" id="KW-0808">Transferase</keyword>
<proteinExistence type="predicted"/>
<dbReference type="AlphaFoldDB" id="A0A7G5EM26"/>
<dbReference type="Pfam" id="PF02515">
    <property type="entry name" value="CoA_transf_3"/>
    <property type="match status" value="1"/>
</dbReference>
<sequence length="394" mass="41645">MTPESTLGFTPLAGFKVLDLSQGVAGPYCAQLLAHQGAEVIKVEPAQGDWGRHVGVARNGHSTLSSTYNAGKQSLAVDAKHPDGKALILQLARDADVVVQNFRPQVVERLGLDFAALQALGLEPVYVSISGYGPDGPFADNPATDSVMQADTGLMNSNRDAQGAPQRIGFLLADIATGVYAAQACTAALLQRMKTGKGQHVELSLFNVCCALQSTALSEEVLGGQTVKAAVSAPNGIFDAADGRLTILALNNEQFLRIGKALDLAGWDSDPRFASNALRLQHKTVLHADLARAVADRSLAELRALFNQHSVLHAVVHNAADVVQHPQARHLATFKTVQQPDFGEVLMAATPWPAKPDGPLPAPRIGADSLQILRTLGLQPDEIDGLAARQVVGL</sequence>
<accession>A0A7G5EM26</accession>